<dbReference type="PIRSF" id="PIRSF036630">
    <property type="entry name" value="UCP036630"/>
    <property type="match status" value="1"/>
</dbReference>
<dbReference type="Gene3D" id="3.30.499.10">
    <property type="entry name" value="Aconitase, domain 3"/>
    <property type="match status" value="1"/>
</dbReference>
<keyword evidence="2" id="KW-0456">Lyase</keyword>
<evidence type="ECO:0000256" key="2">
    <source>
        <dbReference type="ARBA" id="ARBA00023239"/>
    </source>
</evidence>
<feature type="domain" description="Phosphomevalonate dehydratase small subunit-like" evidence="3">
    <location>
        <begin position="32"/>
        <end position="115"/>
    </location>
</feature>
<dbReference type="InterPro" id="IPR036008">
    <property type="entry name" value="Aconitase_4Fe-4S_dom"/>
</dbReference>
<evidence type="ECO:0000259" key="3">
    <source>
        <dbReference type="Pfam" id="PF01989"/>
    </source>
</evidence>
<feature type="domain" description="Phosphomevalonate dehydratase large subunit-like" evidence="4">
    <location>
        <begin position="158"/>
        <end position="553"/>
    </location>
</feature>
<dbReference type="InterPro" id="IPR002840">
    <property type="entry name" value="PMDh-S-like_dom"/>
</dbReference>
<evidence type="ECO:0000259" key="4">
    <source>
        <dbReference type="Pfam" id="PF04412"/>
    </source>
</evidence>
<dbReference type="SUPFAM" id="SSF52016">
    <property type="entry name" value="LeuD/IlvD-like"/>
    <property type="match status" value="1"/>
</dbReference>
<keyword evidence="6" id="KW-1185">Reference proteome</keyword>
<dbReference type="Gene3D" id="3.50.30.10">
    <property type="entry name" value="Phosphohistidine domain"/>
    <property type="match status" value="1"/>
</dbReference>
<dbReference type="PANTHER" id="PTHR36577">
    <property type="entry name" value="DUF521 DOMAIN PROTEIN (AFU_ORTHOLOGUE AFUA_6G00490)"/>
    <property type="match status" value="1"/>
</dbReference>
<organism evidence="5 6">
    <name type="scientific">Inquilinus limosus</name>
    <dbReference type="NCBI Taxonomy" id="171674"/>
    <lineage>
        <taxon>Bacteria</taxon>
        <taxon>Pseudomonadati</taxon>
        <taxon>Pseudomonadota</taxon>
        <taxon>Alphaproteobacteria</taxon>
        <taxon>Rhodospirillales</taxon>
        <taxon>Rhodospirillaceae</taxon>
        <taxon>Inquilinus</taxon>
    </lineage>
</organism>
<comment type="caution">
    <text evidence="5">The sequence shown here is derived from an EMBL/GenBank/DDBJ whole genome shotgun (WGS) entry which is preliminary data.</text>
</comment>
<accession>A0A211ZRG8</accession>
<evidence type="ECO:0000313" key="5">
    <source>
        <dbReference type="EMBL" id="OWJ67882.1"/>
    </source>
</evidence>
<evidence type="ECO:0000256" key="1">
    <source>
        <dbReference type="ARBA" id="ARBA00023004"/>
    </source>
</evidence>
<dbReference type="GO" id="GO:0016829">
    <property type="term" value="F:lyase activity"/>
    <property type="evidence" value="ECO:0007669"/>
    <property type="project" value="UniProtKB-KW"/>
</dbReference>
<dbReference type="CDD" id="cd01356">
    <property type="entry name" value="AcnX_swivel"/>
    <property type="match status" value="1"/>
</dbReference>
<dbReference type="PANTHER" id="PTHR36577:SF3">
    <property type="entry name" value="DUF521 DOMAIN PROTEIN (AFU_ORTHOLOGUE AFUA_6G00490)"/>
    <property type="match status" value="1"/>
</dbReference>
<dbReference type="SUPFAM" id="SSF53732">
    <property type="entry name" value="Aconitase iron-sulfur domain"/>
    <property type="match status" value="1"/>
</dbReference>
<gene>
    <name evidence="5" type="ORF">BWR60_06640</name>
</gene>
<dbReference type="OrthoDB" id="1550274at2"/>
<protein>
    <submittedName>
        <fullName evidence="5">Uncharacterized protein</fullName>
    </submittedName>
</protein>
<name>A0A211ZRG8_9PROT</name>
<reference evidence="6" key="1">
    <citation type="submission" date="2017-05" db="EMBL/GenBank/DDBJ databases">
        <authorList>
            <person name="Macchi M."/>
            <person name="Festa S."/>
            <person name="Coppotelli B.M."/>
            <person name="Morelli I.S."/>
        </authorList>
    </citation>
    <scope>NUCLEOTIDE SEQUENCE [LARGE SCALE GENOMIC DNA]</scope>
    <source>
        <strain evidence="6">I</strain>
    </source>
</reference>
<dbReference type="AlphaFoldDB" id="A0A211ZRG8"/>
<dbReference type="Proteomes" id="UP000196655">
    <property type="component" value="Unassembled WGS sequence"/>
</dbReference>
<sequence length="569" mass="58431">MPASADSPRLDQGLSLLSGTASGPVVAMAEGLSFWGGVDAATGMVIDVHHPRRGAALAGAVVLMPTSRGSCSGSGVLLELAMAGRAPAALVFSEPEDTLTLGAIVAAELAGRVIPVLRLPAAAFAAVAAAGTASITPEAVEIDGLRIPVAPPPADALALEARDRAMLDGTEGPALQQAMRILCAMARQQGAAALTDVTRAHIDGCIYAGPANLVFAETMEQLGARVRVPTTMNAISVDRENWQAQGVPPEFGGPAARLADSHVRMGCRPSFTCAPYLLDDPPTPGETIGWSESNAVIFANSVLGARTAKHPDFLDLCIALTGRAPLAGAFLDEHRRARRIIEIELSDGAGPEAWPLIGYLAGHAAPDRVPLLRGLAEAKPTQDDLKALCAAFGTTSAAPMLHVEGVTPEAGQEVDASVDRVVITRAQLAEGWDRLSGGPEAVDLVAIGSPHASLSECRALADGLAGRPRAPDVAAIVTAGRQVIAAAEADGTMATLRAAGVDVIPDLCWCSISRPVFPAAAKTVITTSGKYAHYGPGLSGCAVRLGTLDDCIEAALTGRAPLRRPGWLS</sequence>
<dbReference type="RefSeq" id="WP_088150229.1">
    <property type="nucleotide sequence ID" value="NZ_NHON01000009.1"/>
</dbReference>
<dbReference type="Pfam" id="PF01989">
    <property type="entry name" value="AcnX_swivel_put"/>
    <property type="match status" value="1"/>
</dbReference>
<dbReference type="CDD" id="cd01355">
    <property type="entry name" value="AcnX"/>
    <property type="match status" value="1"/>
</dbReference>
<dbReference type="InterPro" id="IPR012047">
    <property type="entry name" value="AcnX"/>
</dbReference>
<dbReference type="EMBL" id="NHON01000009">
    <property type="protein sequence ID" value="OWJ67882.1"/>
    <property type="molecule type" value="Genomic_DNA"/>
</dbReference>
<evidence type="ECO:0000313" key="6">
    <source>
        <dbReference type="Proteomes" id="UP000196655"/>
    </source>
</evidence>
<proteinExistence type="predicted"/>
<keyword evidence="1" id="KW-0408">Iron</keyword>
<dbReference type="Pfam" id="PF04412">
    <property type="entry name" value="AcnX"/>
    <property type="match status" value="1"/>
</dbReference>
<dbReference type="InterPro" id="IPR007506">
    <property type="entry name" value="PMDh-L-like_dom"/>
</dbReference>
<dbReference type="InterPro" id="IPR015931">
    <property type="entry name" value="Acnase/IPM_dHydase_lsu_aba_1/3"/>
</dbReference>